<proteinExistence type="predicted"/>
<dbReference type="EMBL" id="MT663534">
    <property type="protein sequence ID" value="QOI90258.1"/>
    <property type="molecule type" value="Genomic_DNA"/>
</dbReference>
<evidence type="ECO:0000313" key="4">
    <source>
        <dbReference type="Proteomes" id="UP001162120"/>
    </source>
</evidence>
<gene>
    <name evidence="3" type="ORF">HWQ62_00121</name>
</gene>
<name>A0A7M3UNJ7_9VIRU</name>
<protein>
    <submittedName>
        <fullName evidence="3">Uncharacterized protein</fullName>
    </submittedName>
</protein>
<reference evidence="3" key="1">
    <citation type="submission" date="2020-06" db="EMBL/GenBank/DDBJ databases">
        <title>Lateral gene transfer of anion-conducting channel rhodopsins between green algae and giant viruses.</title>
        <authorList>
            <person name="Rozenberg A."/>
            <person name="Oppermann J."/>
            <person name="Wietek J."/>
            <person name="Fernandez Lahore R.G."/>
            <person name="Sandaa R.-A."/>
            <person name="Bratbak G."/>
            <person name="Hegemann P."/>
            <person name="Beja O."/>
        </authorList>
    </citation>
    <scope>NUCLEOTIDE SEQUENCE</scope>
    <source>
        <strain evidence="3">01B</strain>
    </source>
</reference>
<dbReference type="Proteomes" id="UP001162120">
    <property type="component" value="Segment"/>
</dbReference>
<feature type="transmembrane region" description="Helical" evidence="2">
    <location>
        <begin position="151"/>
        <end position="168"/>
    </location>
</feature>
<feature type="compositionally biased region" description="Polar residues" evidence="1">
    <location>
        <begin position="25"/>
        <end position="35"/>
    </location>
</feature>
<sequence length="178" mass="20564">MGPPIRNIVQRNVLYDPSVDEIANDGSNNTPGSNTKDNETRTSSYEDKNNTVQNNISARRRTMMSNNDSVGLPRRHADESEVPYIDKDNTKQYMGLKKKGDFFTIMFPQLFWMAYMGIVVYFLMLELQKILQRLPFFSNLSRLALSDNKPNWGMTLAPIIIFTLYKSFHTYSVSKNIF</sequence>
<feature type="region of interest" description="Disordered" evidence="1">
    <location>
        <begin position="19"/>
        <end position="51"/>
    </location>
</feature>
<feature type="transmembrane region" description="Helical" evidence="2">
    <location>
        <begin position="102"/>
        <end position="124"/>
    </location>
</feature>
<keyword evidence="2" id="KW-0812">Transmembrane</keyword>
<organism evidence="3 4">
    <name type="scientific">Pyramimonas orientalis virus 01B</name>
    <dbReference type="NCBI Taxonomy" id="3134525"/>
    <lineage>
        <taxon>Viruses</taxon>
        <taxon>Varidnaviria</taxon>
        <taxon>Bamfordvirae</taxon>
        <taxon>Nucleocytoviricota</taxon>
        <taxon>Megaviricetes</taxon>
        <taxon>Imitervirales</taxon>
        <taxon>Allomimiviridae</taxon>
        <taxon>Heliosvirus</taxon>
        <taxon>Heliosvirus raunefjordenense</taxon>
    </lineage>
</organism>
<evidence type="ECO:0000256" key="1">
    <source>
        <dbReference type="SAM" id="MobiDB-lite"/>
    </source>
</evidence>
<evidence type="ECO:0000313" key="3">
    <source>
        <dbReference type="EMBL" id="QOI90258.1"/>
    </source>
</evidence>
<feature type="compositionally biased region" description="Basic and acidic residues" evidence="1">
    <location>
        <begin position="36"/>
        <end position="49"/>
    </location>
</feature>
<evidence type="ECO:0000256" key="2">
    <source>
        <dbReference type="SAM" id="Phobius"/>
    </source>
</evidence>
<keyword evidence="4" id="KW-1185">Reference proteome</keyword>
<accession>A0A7M3UNJ7</accession>
<keyword evidence="2" id="KW-1133">Transmembrane helix</keyword>
<keyword evidence="2" id="KW-0472">Membrane</keyword>